<keyword evidence="1" id="KW-0812">Transmembrane</keyword>
<comment type="caution">
    <text evidence="2">The sequence shown here is derived from an EMBL/GenBank/DDBJ whole genome shotgun (WGS) entry which is preliminary data.</text>
</comment>
<dbReference type="AlphaFoldDB" id="A0AAV5AJL5"/>
<sequence>MLLTFYRVYAIIRNVNGFRREHMMSKGTGLTELILFQTLCMSGVCVLRLFNALWFIFGPIPKTAASLGVNPFTLPIAAVFLSHFLLSLRDVKEEGEENNSSMNDLALTTLPIPIWIEPPGFELAEQLPIPPLWEEHTDGLGPPLRRSAVERWTAEFGRG</sequence>
<name>A0AAV5AJL5_9AGAM</name>
<protein>
    <submittedName>
        <fullName evidence="2">Uncharacterized protein</fullName>
    </submittedName>
</protein>
<accession>A0AAV5AJL5</accession>
<dbReference type="EMBL" id="BPWL01000010">
    <property type="protein sequence ID" value="GJJ14837.1"/>
    <property type="molecule type" value="Genomic_DNA"/>
</dbReference>
<keyword evidence="1" id="KW-1133">Transmembrane helix</keyword>
<reference evidence="2" key="1">
    <citation type="submission" date="2021-10" db="EMBL/GenBank/DDBJ databases">
        <title>De novo Genome Assembly of Clathrus columnatus (Basidiomycota, Fungi) Using Illumina and Nanopore Sequence Data.</title>
        <authorList>
            <person name="Ogiso-Tanaka E."/>
            <person name="Itagaki H."/>
            <person name="Hosoya T."/>
            <person name="Hosaka K."/>
        </authorList>
    </citation>
    <scope>NUCLEOTIDE SEQUENCE</scope>
    <source>
        <strain evidence="2">MO-923</strain>
    </source>
</reference>
<dbReference type="Proteomes" id="UP001050691">
    <property type="component" value="Unassembled WGS sequence"/>
</dbReference>
<proteinExistence type="predicted"/>
<evidence type="ECO:0000313" key="2">
    <source>
        <dbReference type="EMBL" id="GJJ14837.1"/>
    </source>
</evidence>
<organism evidence="2 3">
    <name type="scientific">Clathrus columnatus</name>
    <dbReference type="NCBI Taxonomy" id="1419009"/>
    <lineage>
        <taxon>Eukaryota</taxon>
        <taxon>Fungi</taxon>
        <taxon>Dikarya</taxon>
        <taxon>Basidiomycota</taxon>
        <taxon>Agaricomycotina</taxon>
        <taxon>Agaricomycetes</taxon>
        <taxon>Phallomycetidae</taxon>
        <taxon>Phallales</taxon>
        <taxon>Clathraceae</taxon>
        <taxon>Clathrus</taxon>
    </lineage>
</organism>
<evidence type="ECO:0000256" key="1">
    <source>
        <dbReference type="SAM" id="Phobius"/>
    </source>
</evidence>
<evidence type="ECO:0000313" key="3">
    <source>
        <dbReference type="Proteomes" id="UP001050691"/>
    </source>
</evidence>
<keyword evidence="3" id="KW-1185">Reference proteome</keyword>
<feature type="transmembrane region" description="Helical" evidence="1">
    <location>
        <begin position="33"/>
        <end position="57"/>
    </location>
</feature>
<keyword evidence="1" id="KW-0472">Membrane</keyword>
<feature type="transmembrane region" description="Helical" evidence="1">
    <location>
        <begin position="69"/>
        <end position="88"/>
    </location>
</feature>
<gene>
    <name evidence="2" type="ORF">Clacol_009105</name>
</gene>